<proteinExistence type="predicted"/>
<sequence>MTTPVPSSFEWTQLMQPLLTGGAALFGVWFAGSLTEGRERRREDARIQTERTYLAILVASHLDRLANACLSIALDDGRDEYGAPAGPRGEHAPTTKDPAFAPLDFEVEWKALPQSLMLSVLRLPMEIERLGARVAAAHESHWDPPDHIEFFHLRQRGYAELGLKVGALARELEALVGIPAQKAHPHDWSRDSELRSIISGIDHAAALRGDARAASQVFDAAFVTDEAKPA</sequence>
<name>A0ABU2A3F6_9BURK</name>
<organism evidence="2 3">
    <name type="scientific">Roseateles asaccharophilus</name>
    <dbReference type="NCBI Taxonomy" id="582607"/>
    <lineage>
        <taxon>Bacteria</taxon>
        <taxon>Pseudomonadati</taxon>
        <taxon>Pseudomonadota</taxon>
        <taxon>Betaproteobacteria</taxon>
        <taxon>Burkholderiales</taxon>
        <taxon>Sphaerotilaceae</taxon>
        <taxon>Roseateles</taxon>
    </lineage>
</organism>
<dbReference type="RefSeq" id="WP_310325234.1">
    <property type="nucleotide sequence ID" value="NZ_JAVDXV010000001.1"/>
</dbReference>
<dbReference type="EMBL" id="JAVDXV010000001">
    <property type="protein sequence ID" value="MDR7331725.1"/>
    <property type="molecule type" value="Genomic_DNA"/>
</dbReference>
<comment type="caution">
    <text evidence="2">The sequence shown here is derived from an EMBL/GenBank/DDBJ whole genome shotgun (WGS) entry which is preliminary data.</text>
</comment>
<feature type="transmembrane region" description="Helical" evidence="1">
    <location>
        <begin position="14"/>
        <end position="32"/>
    </location>
</feature>
<protein>
    <submittedName>
        <fullName evidence="2">Uncharacterized protein</fullName>
    </submittedName>
</protein>
<evidence type="ECO:0000256" key="1">
    <source>
        <dbReference type="SAM" id="Phobius"/>
    </source>
</evidence>
<accession>A0ABU2A3F6</accession>
<keyword evidence="3" id="KW-1185">Reference proteome</keyword>
<dbReference type="Proteomes" id="UP001180825">
    <property type="component" value="Unassembled WGS sequence"/>
</dbReference>
<keyword evidence="1" id="KW-0472">Membrane</keyword>
<reference evidence="2 3" key="1">
    <citation type="submission" date="2023-07" db="EMBL/GenBank/DDBJ databases">
        <title>Sorghum-associated microbial communities from plants grown in Nebraska, USA.</title>
        <authorList>
            <person name="Schachtman D."/>
        </authorList>
    </citation>
    <scope>NUCLEOTIDE SEQUENCE [LARGE SCALE GENOMIC DNA]</scope>
    <source>
        <strain evidence="2 3">BE316</strain>
    </source>
</reference>
<gene>
    <name evidence="2" type="ORF">J2X21_000837</name>
</gene>
<evidence type="ECO:0000313" key="3">
    <source>
        <dbReference type="Proteomes" id="UP001180825"/>
    </source>
</evidence>
<evidence type="ECO:0000313" key="2">
    <source>
        <dbReference type="EMBL" id="MDR7331725.1"/>
    </source>
</evidence>
<keyword evidence="1" id="KW-1133">Transmembrane helix</keyword>
<keyword evidence="1" id="KW-0812">Transmembrane</keyword>